<dbReference type="HOGENOM" id="CLU_000288_137_2_1"/>
<sequence>MEVPESKLGDFIQGDDRAKWIADSNHNITKFTEDEIKRITDNYSTVIGKGGFGQVYKGVLDDNRVVAVKRYIFEDSMEDLAKEVIAHSQVNHKNVVRLVGYSIEQNNALMVVTEYVSKGSLHDILHQSDTPISLDTRLCIAIQCAEALGYMHSSMYTPIVHGDIKPSNILLDDNLDAKISDFGISRFLYGGKTRHTKNVKGSIDYMDPILFRDGTQSSKNDVYSFGAVLLELITRKRIKEEGKVSLITSFTEHDSEGKRMKDLFDANIASVSNMKIINQIGKLATKCLAMDMKKRPKMNIVAEHLRKLREYRNGGHDNTTLWRSFSVTQDLFEKYKQSTRNASYGSTKHPKKKKKKSFAIFKHNSGNSKLLEKLGAVRIFTKKELKKFTMDYSCLLLKDGLAEYHRGILEDNTLVTVKTPYDGDESLKNCFLMEMMILSHISHKNMVKLLGCCLEANIPILVHEYTAKGSLSDIVHHQPGYFSLPLRLKIASETSEALAHIHSSTVGGIVHGPLTPYDVLLDENFMPMVSCFLSSRSITKDKDHIVPVLRMTRCNDPVYMQTGIAKNESFVYSFGVILMVLIRGRMPKDHNFVSEFIQAYEAEDSGERMFHLSITGDQEDRMAILEEMGRMAVRCVSPEEDGRPTMAEVAERLELLRSQNFDSAVEDHDAHTYAWRKDIVGMDNGIRNFTEDEIETITRGYTTLIGKGGFGEVYRGVLHYDDLVAVKRYIRGDLIQEFMEEMTILPLGLSRLLSGGITRHTLNVKGSIDYMDPIYLQKGCLTPRNDVYSFGIVLLELITRKKNENERSRKNYRVVVLGGFSHLTMVAPRAAIHPTGSSRCRMSTSHWGNLARALGQWQCKLCIACL</sequence>
<feature type="binding site" evidence="6">
    <location>
        <position position="727"/>
    </location>
    <ligand>
        <name>ATP</name>
        <dbReference type="ChEBI" id="CHEBI:30616"/>
    </ligand>
</feature>
<dbReference type="GO" id="GO:0004674">
    <property type="term" value="F:protein serine/threonine kinase activity"/>
    <property type="evidence" value="ECO:0007669"/>
    <property type="project" value="UniProtKB-KW"/>
</dbReference>
<accession>A0A0E0R9N7</accession>
<dbReference type="PANTHER" id="PTHR27005:SF321">
    <property type="entry name" value="OS11G0553500 PROTEIN"/>
    <property type="match status" value="1"/>
</dbReference>
<evidence type="ECO:0000256" key="5">
    <source>
        <dbReference type="ARBA" id="ARBA00022840"/>
    </source>
</evidence>
<feature type="binding site" evidence="6">
    <location>
        <position position="69"/>
    </location>
    <ligand>
        <name>ATP</name>
        <dbReference type="ChEBI" id="CHEBI:30616"/>
    </ligand>
</feature>
<dbReference type="FunFam" id="1.10.510.10:FF:000474">
    <property type="entry name" value="Wall-associated receptor kinase 3"/>
    <property type="match status" value="1"/>
</dbReference>
<feature type="domain" description="Protein kinase" evidence="7">
    <location>
        <begin position="41"/>
        <end position="307"/>
    </location>
</feature>
<keyword evidence="4" id="KW-0418">Kinase</keyword>
<dbReference type="PROSITE" id="PS00108">
    <property type="entry name" value="PROTEIN_KINASE_ST"/>
    <property type="match status" value="1"/>
</dbReference>
<dbReference type="InterPro" id="IPR011009">
    <property type="entry name" value="Kinase-like_dom_sf"/>
</dbReference>
<keyword evidence="9" id="KW-1185">Reference proteome</keyword>
<dbReference type="InterPro" id="IPR017441">
    <property type="entry name" value="Protein_kinase_ATP_BS"/>
</dbReference>
<dbReference type="STRING" id="4529.A0A0E0R9N7"/>
<feature type="domain" description="Protein kinase" evidence="7">
    <location>
        <begin position="368"/>
        <end position="656"/>
    </location>
</feature>
<keyword evidence="1" id="KW-0723">Serine/threonine-protein kinase</keyword>
<protein>
    <recommendedName>
        <fullName evidence="7">Protein kinase domain-containing protein</fullName>
    </recommendedName>
</protein>
<dbReference type="AlphaFoldDB" id="A0A0E0R9N7"/>
<dbReference type="EnsemblPlants" id="ORUFI11G17940.1">
    <property type="protein sequence ID" value="ORUFI11G17940.1"/>
    <property type="gene ID" value="ORUFI11G17940"/>
</dbReference>
<dbReference type="GO" id="GO:0007166">
    <property type="term" value="P:cell surface receptor signaling pathway"/>
    <property type="evidence" value="ECO:0007669"/>
    <property type="project" value="InterPro"/>
</dbReference>
<dbReference type="Gramene" id="ORUFI11G17940.1">
    <property type="protein sequence ID" value="ORUFI11G17940.1"/>
    <property type="gene ID" value="ORUFI11G17940"/>
</dbReference>
<dbReference type="PROSITE" id="PS50011">
    <property type="entry name" value="PROTEIN_KINASE_DOM"/>
    <property type="match status" value="2"/>
</dbReference>
<dbReference type="SMART" id="SM00220">
    <property type="entry name" value="S_TKc"/>
    <property type="match status" value="1"/>
</dbReference>
<dbReference type="Gene3D" id="1.10.510.10">
    <property type="entry name" value="Transferase(Phosphotransferase) domain 1"/>
    <property type="match status" value="3"/>
</dbReference>
<dbReference type="Pfam" id="PF07714">
    <property type="entry name" value="PK_Tyr_Ser-Thr"/>
    <property type="match status" value="1"/>
</dbReference>
<dbReference type="FunFam" id="3.30.200.20:FF:000635">
    <property type="entry name" value="Wall-associated receptor kinase 3"/>
    <property type="match status" value="1"/>
</dbReference>
<dbReference type="Proteomes" id="UP000008022">
    <property type="component" value="Unassembled WGS sequence"/>
</dbReference>
<keyword evidence="2" id="KW-0808">Transferase</keyword>
<name>A0A0E0R9N7_ORYRU</name>
<dbReference type="PANTHER" id="PTHR27005">
    <property type="entry name" value="WALL-ASSOCIATED RECEPTOR KINASE-LIKE 21"/>
    <property type="match status" value="1"/>
</dbReference>
<dbReference type="eggNOG" id="KOG1187">
    <property type="taxonomic scope" value="Eukaryota"/>
</dbReference>
<dbReference type="InterPro" id="IPR001245">
    <property type="entry name" value="Ser-Thr/Tyr_kinase_cat_dom"/>
</dbReference>
<keyword evidence="3 6" id="KW-0547">Nucleotide-binding</keyword>
<evidence type="ECO:0000256" key="4">
    <source>
        <dbReference type="ARBA" id="ARBA00022777"/>
    </source>
</evidence>
<proteinExistence type="predicted"/>
<evidence type="ECO:0000259" key="7">
    <source>
        <dbReference type="PROSITE" id="PS50011"/>
    </source>
</evidence>
<dbReference type="InterPro" id="IPR045274">
    <property type="entry name" value="WAK-like"/>
</dbReference>
<evidence type="ECO:0000256" key="1">
    <source>
        <dbReference type="ARBA" id="ARBA00022527"/>
    </source>
</evidence>
<evidence type="ECO:0000256" key="6">
    <source>
        <dbReference type="PROSITE-ProRule" id="PRU10141"/>
    </source>
</evidence>
<evidence type="ECO:0000313" key="8">
    <source>
        <dbReference type="EnsemblPlants" id="ORUFI11G17940.1"/>
    </source>
</evidence>
<dbReference type="FunFam" id="3.30.200.20:FF:000337">
    <property type="entry name" value="Wall-associated receptor kinase 3"/>
    <property type="match status" value="1"/>
</dbReference>
<dbReference type="Gene3D" id="3.30.200.20">
    <property type="entry name" value="Phosphorylase Kinase, domain 1"/>
    <property type="match status" value="3"/>
</dbReference>
<dbReference type="Pfam" id="PF00069">
    <property type="entry name" value="Pkinase"/>
    <property type="match status" value="1"/>
</dbReference>
<evidence type="ECO:0000313" key="9">
    <source>
        <dbReference type="Proteomes" id="UP000008022"/>
    </source>
</evidence>
<dbReference type="InterPro" id="IPR008271">
    <property type="entry name" value="Ser/Thr_kinase_AS"/>
</dbReference>
<dbReference type="InterPro" id="IPR000719">
    <property type="entry name" value="Prot_kinase_dom"/>
</dbReference>
<reference evidence="8" key="2">
    <citation type="submission" date="2015-06" db="UniProtKB">
        <authorList>
            <consortium name="EnsemblPlants"/>
        </authorList>
    </citation>
    <scope>IDENTIFICATION</scope>
</reference>
<dbReference type="GO" id="GO:0005886">
    <property type="term" value="C:plasma membrane"/>
    <property type="evidence" value="ECO:0007669"/>
    <property type="project" value="TreeGrafter"/>
</dbReference>
<evidence type="ECO:0000256" key="3">
    <source>
        <dbReference type="ARBA" id="ARBA00022741"/>
    </source>
</evidence>
<keyword evidence="5 6" id="KW-0067">ATP-binding</keyword>
<organism evidence="8 9">
    <name type="scientific">Oryza rufipogon</name>
    <name type="common">Brownbeard rice</name>
    <name type="synonym">Asian wild rice</name>
    <dbReference type="NCBI Taxonomy" id="4529"/>
    <lineage>
        <taxon>Eukaryota</taxon>
        <taxon>Viridiplantae</taxon>
        <taxon>Streptophyta</taxon>
        <taxon>Embryophyta</taxon>
        <taxon>Tracheophyta</taxon>
        <taxon>Spermatophyta</taxon>
        <taxon>Magnoliopsida</taxon>
        <taxon>Liliopsida</taxon>
        <taxon>Poales</taxon>
        <taxon>Poaceae</taxon>
        <taxon>BOP clade</taxon>
        <taxon>Oryzoideae</taxon>
        <taxon>Oryzeae</taxon>
        <taxon>Oryzinae</taxon>
        <taxon>Oryza</taxon>
    </lineage>
</organism>
<dbReference type="OMA" id="WIADSNH"/>
<dbReference type="SUPFAM" id="SSF56112">
    <property type="entry name" value="Protein kinase-like (PK-like)"/>
    <property type="match status" value="3"/>
</dbReference>
<evidence type="ECO:0000256" key="2">
    <source>
        <dbReference type="ARBA" id="ARBA00022679"/>
    </source>
</evidence>
<dbReference type="GO" id="GO:0005524">
    <property type="term" value="F:ATP binding"/>
    <property type="evidence" value="ECO:0007669"/>
    <property type="project" value="UniProtKB-UniRule"/>
</dbReference>
<dbReference type="PROSITE" id="PS00107">
    <property type="entry name" value="PROTEIN_KINASE_ATP"/>
    <property type="match status" value="2"/>
</dbReference>
<reference evidence="9" key="1">
    <citation type="submission" date="2013-06" db="EMBL/GenBank/DDBJ databases">
        <authorList>
            <person name="Zhao Q."/>
        </authorList>
    </citation>
    <scope>NUCLEOTIDE SEQUENCE</scope>
    <source>
        <strain evidence="9">cv. W1943</strain>
    </source>
</reference>